<dbReference type="KEGG" id="xpo:XPG1_3273"/>
<sequence>MNKSGLHQRKQRLLNKIQQQRQLLATYGQNWLEVTQPYDKGWQTLVNVKPYLAMGSAMLFLYGLRHPRTFYRGLRHMSRILGIVKVIRNTLYKN</sequence>
<accession>A0A068R7C5</accession>
<dbReference type="OrthoDB" id="6504948at2"/>
<evidence type="ECO:0008006" key="3">
    <source>
        <dbReference type="Google" id="ProtNLM"/>
    </source>
</evidence>
<dbReference type="EMBL" id="FO704551">
    <property type="protein sequence ID" value="CDG22909.1"/>
    <property type="molecule type" value="Genomic_DNA"/>
</dbReference>
<dbReference type="RefSeq" id="WP_045959756.1">
    <property type="nucleotide sequence ID" value="NZ_FO704551.1"/>
</dbReference>
<gene>
    <name evidence="1" type="ORF">XPG1_3273</name>
</gene>
<dbReference type="Pfam" id="PF13997">
    <property type="entry name" value="YqjK"/>
    <property type="match status" value="1"/>
</dbReference>
<evidence type="ECO:0000313" key="2">
    <source>
        <dbReference type="Proteomes" id="UP000032735"/>
    </source>
</evidence>
<name>A0A068R7C5_9GAMM</name>
<reference evidence="1 2" key="1">
    <citation type="submission" date="2013-07" db="EMBL/GenBank/DDBJ databases">
        <authorList>
            <person name="Genoscope - CEA"/>
        </authorList>
    </citation>
    <scope>NUCLEOTIDE SEQUENCE [LARGE SCALE GENOMIC DNA]</scope>
    <source>
        <strain evidence="1 2">G6</strain>
    </source>
</reference>
<protein>
    <recommendedName>
        <fullName evidence="3">Cell division protein FtsH</fullName>
    </recommendedName>
</protein>
<dbReference type="Proteomes" id="UP000032735">
    <property type="component" value="Chromosome"/>
</dbReference>
<evidence type="ECO:0000313" key="1">
    <source>
        <dbReference type="EMBL" id="CDG22909.1"/>
    </source>
</evidence>
<organism evidence="1 2">
    <name type="scientific">Xenorhabdus poinarii G6</name>
    <dbReference type="NCBI Taxonomy" id="1354304"/>
    <lineage>
        <taxon>Bacteria</taxon>
        <taxon>Pseudomonadati</taxon>
        <taxon>Pseudomonadota</taxon>
        <taxon>Gammaproteobacteria</taxon>
        <taxon>Enterobacterales</taxon>
        <taxon>Morganellaceae</taxon>
        <taxon>Xenorhabdus</taxon>
    </lineage>
</organism>
<dbReference type="InterPro" id="IPR025612">
    <property type="entry name" value="YqjK"/>
</dbReference>
<keyword evidence="2" id="KW-1185">Reference proteome</keyword>
<dbReference type="HOGENOM" id="CLU_170945_0_0_6"/>
<dbReference type="STRING" id="1354304.XPG1_3273"/>
<proteinExistence type="predicted"/>
<dbReference type="AlphaFoldDB" id="A0A068R7C5"/>